<dbReference type="EC" id="2.1.1.223" evidence="2"/>
<dbReference type="GO" id="GO:0032259">
    <property type="term" value="P:methylation"/>
    <property type="evidence" value="ECO:0007669"/>
    <property type="project" value="UniProtKB-KW"/>
</dbReference>
<dbReference type="Gene3D" id="3.40.50.150">
    <property type="entry name" value="Vaccinia Virus protein VP39"/>
    <property type="match status" value="1"/>
</dbReference>
<dbReference type="EMBL" id="JBHUME010000003">
    <property type="protein sequence ID" value="MFD2611567.1"/>
    <property type="molecule type" value="Genomic_DNA"/>
</dbReference>
<sequence length="250" mass="28305">MDVALYSNERMDDLLTENLKIIQSDEVFSFSMDAVLLARFCSVPSKGRILDFCSGNGVIPLLMSTRTKAHIDGVEIQERLFGMAVRSVEMNGLQDQIHIHHGDLRNYHIEAGYGMYDLITVNPPYMQTITGVQNENEHYAIARHEIHCTLDDVIAACARQSRTGGKVAMVHRPSRMTDLLCTLRSHRLEPKRIRYVHPRAGAEANMVLIEAVRDAKPEVRLLPPLIVYREDGTYCEELMQIYYGGSKELG</sequence>
<dbReference type="Proteomes" id="UP001597541">
    <property type="component" value="Unassembled WGS sequence"/>
</dbReference>
<dbReference type="SUPFAM" id="SSF53335">
    <property type="entry name" value="S-adenosyl-L-methionine-dependent methyltransferases"/>
    <property type="match status" value="1"/>
</dbReference>
<dbReference type="PANTHER" id="PTHR47739">
    <property type="entry name" value="TRNA1(VAL) (ADENINE(37)-N6)-METHYLTRANSFERASE"/>
    <property type="match status" value="1"/>
</dbReference>
<dbReference type="PANTHER" id="PTHR47739:SF1">
    <property type="entry name" value="TRNA1(VAL) (ADENINE(37)-N6)-METHYLTRANSFERASE"/>
    <property type="match status" value="1"/>
</dbReference>
<keyword evidence="2" id="KW-0489">Methyltransferase</keyword>
<evidence type="ECO:0000313" key="3">
    <source>
        <dbReference type="Proteomes" id="UP001597541"/>
    </source>
</evidence>
<dbReference type="RefSeq" id="WP_377600359.1">
    <property type="nucleotide sequence ID" value="NZ_JBHUME010000003.1"/>
</dbReference>
<evidence type="ECO:0000259" key="1">
    <source>
        <dbReference type="Pfam" id="PF05175"/>
    </source>
</evidence>
<name>A0ABW5P8H1_9BACL</name>
<dbReference type="InterPro" id="IPR007848">
    <property type="entry name" value="Small_mtfrase_dom"/>
</dbReference>
<dbReference type="GO" id="GO:0008168">
    <property type="term" value="F:methyltransferase activity"/>
    <property type="evidence" value="ECO:0007669"/>
    <property type="project" value="UniProtKB-KW"/>
</dbReference>
<dbReference type="Pfam" id="PF05175">
    <property type="entry name" value="MTS"/>
    <property type="match status" value="1"/>
</dbReference>
<protein>
    <submittedName>
        <fullName evidence="2">tRNA1(Val) (Adenine(37)-N6)-methyltransferase</fullName>
        <ecNumber evidence="2">2.1.1.223</ecNumber>
    </submittedName>
</protein>
<feature type="domain" description="Methyltransferase small" evidence="1">
    <location>
        <begin position="34"/>
        <end position="128"/>
    </location>
</feature>
<evidence type="ECO:0000313" key="2">
    <source>
        <dbReference type="EMBL" id="MFD2611567.1"/>
    </source>
</evidence>
<dbReference type="InterPro" id="IPR029063">
    <property type="entry name" value="SAM-dependent_MTases_sf"/>
</dbReference>
<dbReference type="CDD" id="cd02440">
    <property type="entry name" value="AdoMet_MTases"/>
    <property type="match status" value="1"/>
</dbReference>
<reference evidence="3" key="1">
    <citation type="journal article" date="2019" name="Int. J. Syst. Evol. Microbiol.">
        <title>The Global Catalogue of Microorganisms (GCM) 10K type strain sequencing project: providing services to taxonomists for standard genome sequencing and annotation.</title>
        <authorList>
            <consortium name="The Broad Institute Genomics Platform"/>
            <consortium name="The Broad Institute Genome Sequencing Center for Infectious Disease"/>
            <person name="Wu L."/>
            <person name="Ma J."/>
        </authorList>
    </citation>
    <scope>NUCLEOTIDE SEQUENCE [LARGE SCALE GENOMIC DNA]</scope>
    <source>
        <strain evidence="3">KCTC 3950</strain>
    </source>
</reference>
<keyword evidence="3" id="KW-1185">Reference proteome</keyword>
<accession>A0ABW5P8H1</accession>
<gene>
    <name evidence="2" type="ORF">ACFSUF_03920</name>
</gene>
<dbReference type="InterPro" id="IPR050210">
    <property type="entry name" value="tRNA_Adenine-N(6)_MTase"/>
</dbReference>
<comment type="caution">
    <text evidence="2">The sequence shown here is derived from an EMBL/GenBank/DDBJ whole genome shotgun (WGS) entry which is preliminary data.</text>
</comment>
<keyword evidence="2" id="KW-0808">Transferase</keyword>
<organism evidence="2 3">
    <name type="scientific">Paenibacillus gansuensis</name>
    <dbReference type="NCBI Taxonomy" id="306542"/>
    <lineage>
        <taxon>Bacteria</taxon>
        <taxon>Bacillati</taxon>
        <taxon>Bacillota</taxon>
        <taxon>Bacilli</taxon>
        <taxon>Bacillales</taxon>
        <taxon>Paenibacillaceae</taxon>
        <taxon>Paenibacillus</taxon>
    </lineage>
</organism>
<proteinExistence type="predicted"/>